<dbReference type="Gene3D" id="3.30.450.20">
    <property type="entry name" value="PAS domain"/>
    <property type="match status" value="1"/>
</dbReference>
<organism evidence="9 10">
    <name type="scientific">Desulfonema magnum</name>
    <dbReference type="NCBI Taxonomy" id="45655"/>
    <lineage>
        <taxon>Bacteria</taxon>
        <taxon>Pseudomonadati</taxon>
        <taxon>Thermodesulfobacteriota</taxon>
        <taxon>Desulfobacteria</taxon>
        <taxon>Desulfobacterales</taxon>
        <taxon>Desulfococcaceae</taxon>
        <taxon>Desulfonema</taxon>
    </lineage>
</organism>
<evidence type="ECO:0000256" key="1">
    <source>
        <dbReference type="ARBA" id="ARBA00000085"/>
    </source>
</evidence>
<dbReference type="RefSeq" id="WP_207680144.1">
    <property type="nucleotide sequence ID" value="NZ_CP061800.1"/>
</dbReference>
<dbReference type="InterPro" id="IPR003661">
    <property type="entry name" value="HisK_dim/P_dom"/>
</dbReference>
<dbReference type="Pfam" id="PF08448">
    <property type="entry name" value="PAS_4"/>
    <property type="match status" value="1"/>
</dbReference>
<dbReference type="InterPro" id="IPR011006">
    <property type="entry name" value="CheY-like_superfamily"/>
</dbReference>
<dbReference type="Pfam" id="PF02518">
    <property type="entry name" value="HATPase_c"/>
    <property type="match status" value="1"/>
</dbReference>
<comment type="catalytic activity">
    <reaction evidence="1">
        <text>ATP + protein L-histidine = ADP + protein N-phospho-L-histidine.</text>
        <dbReference type="EC" id="2.7.13.3"/>
    </reaction>
</comment>
<feature type="modified residue" description="4-aspartylphosphate" evidence="4">
    <location>
        <position position="670"/>
    </location>
</feature>
<dbReference type="CDD" id="cd00082">
    <property type="entry name" value="HisKA"/>
    <property type="match status" value="1"/>
</dbReference>
<dbReference type="PRINTS" id="PR00344">
    <property type="entry name" value="BCTRLSENSOR"/>
</dbReference>
<dbReference type="InterPro" id="IPR000014">
    <property type="entry name" value="PAS"/>
</dbReference>
<dbReference type="CDD" id="cd17546">
    <property type="entry name" value="REC_hyHK_CKI1_RcsC-like"/>
    <property type="match status" value="1"/>
</dbReference>
<feature type="domain" description="PAC" evidence="8">
    <location>
        <begin position="304"/>
        <end position="361"/>
    </location>
</feature>
<dbReference type="SUPFAM" id="SSF52172">
    <property type="entry name" value="CheY-like"/>
    <property type="match status" value="1"/>
</dbReference>
<dbReference type="PROSITE" id="PS50109">
    <property type="entry name" value="HIS_KIN"/>
    <property type="match status" value="1"/>
</dbReference>
<dbReference type="Pfam" id="PF00512">
    <property type="entry name" value="HisKA"/>
    <property type="match status" value="1"/>
</dbReference>
<dbReference type="SMART" id="SM00388">
    <property type="entry name" value="HisKA"/>
    <property type="match status" value="1"/>
</dbReference>
<dbReference type="InterPro" id="IPR000700">
    <property type="entry name" value="PAS-assoc_C"/>
</dbReference>
<dbReference type="KEGG" id="dmm:dnm_091130"/>
<dbReference type="InterPro" id="IPR004358">
    <property type="entry name" value="Sig_transdc_His_kin-like_C"/>
</dbReference>
<gene>
    <name evidence="9" type="ORF">dnm_091130</name>
</gene>
<evidence type="ECO:0000259" key="6">
    <source>
        <dbReference type="PROSITE" id="PS50109"/>
    </source>
</evidence>
<keyword evidence="9" id="KW-0808">Transferase</keyword>
<dbReference type="InterPro" id="IPR003594">
    <property type="entry name" value="HATPase_dom"/>
</dbReference>
<keyword evidence="10" id="KW-1185">Reference proteome</keyword>
<keyword evidence="5" id="KW-0175">Coiled coil</keyword>
<feature type="domain" description="Histidine kinase" evidence="6">
    <location>
        <begin position="381"/>
        <end position="597"/>
    </location>
</feature>
<dbReference type="CDD" id="cd00130">
    <property type="entry name" value="PAS"/>
    <property type="match status" value="1"/>
</dbReference>
<dbReference type="PROSITE" id="PS50110">
    <property type="entry name" value="RESPONSE_REGULATORY"/>
    <property type="match status" value="1"/>
</dbReference>
<dbReference type="Pfam" id="PF00072">
    <property type="entry name" value="Response_reg"/>
    <property type="match status" value="1"/>
</dbReference>
<dbReference type="InterPro" id="IPR035965">
    <property type="entry name" value="PAS-like_dom_sf"/>
</dbReference>
<evidence type="ECO:0000256" key="5">
    <source>
        <dbReference type="SAM" id="Coils"/>
    </source>
</evidence>
<evidence type="ECO:0000256" key="3">
    <source>
        <dbReference type="ARBA" id="ARBA00022553"/>
    </source>
</evidence>
<dbReference type="InterPro" id="IPR005467">
    <property type="entry name" value="His_kinase_dom"/>
</dbReference>
<dbReference type="EMBL" id="CP061800">
    <property type="protein sequence ID" value="QTA93018.1"/>
    <property type="molecule type" value="Genomic_DNA"/>
</dbReference>
<reference evidence="9" key="1">
    <citation type="journal article" date="2021" name="Microb. Physiol.">
        <title>Proteogenomic Insights into the Physiology of Marine, Sulfate-Reducing, Filamentous Desulfonema limicola and Desulfonema magnum.</title>
        <authorList>
            <person name="Schnaars V."/>
            <person name="Wohlbrand L."/>
            <person name="Scheve S."/>
            <person name="Hinrichs C."/>
            <person name="Reinhardt R."/>
            <person name="Rabus R."/>
        </authorList>
    </citation>
    <scope>NUCLEOTIDE SEQUENCE</scope>
    <source>
        <strain evidence="9">4be13</strain>
    </source>
</reference>
<dbReference type="NCBIfam" id="TIGR00229">
    <property type="entry name" value="sensory_box"/>
    <property type="match status" value="1"/>
</dbReference>
<feature type="domain" description="Response regulatory" evidence="7">
    <location>
        <begin position="616"/>
        <end position="736"/>
    </location>
</feature>
<evidence type="ECO:0000259" key="8">
    <source>
        <dbReference type="PROSITE" id="PS50113"/>
    </source>
</evidence>
<protein>
    <recommendedName>
        <fullName evidence="2">histidine kinase</fullName>
        <ecNumber evidence="2">2.7.13.3</ecNumber>
    </recommendedName>
</protein>
<dbReference type="PANTHER" id="PTHR43065:SF42">
    <property type="entry name" value="TWO-COMPONENT SENSOR PPRA"/>
    <property type="match status" value="1"/>
</dbReference>
<dbReference type="InterPro" id="IPR036890">
    <property type="entry name" value="HATPase_C_sf"/>
</dbReference>
<accession>A0A975BXB0</accession>
<dbReference type="SUPFAM" id="SSF55785">
    <property type="entry name" value="PYP-like sensor domain (PAS domain)"/>
    <property type="match status" value="1"/>
</dbReference>
<dbReference type="InterPro" id="IPR013656">
    <property type="entry name" value="PAS_4"/>
</dbReference>
<evidence type="ECO:0000256" key="2">
    <source>
        <dbReference type="ARBA" id="ARBA00012438"/>
    </source>
</evidence>
<evidence type="ECO:0000259" key="7">
    <source>
        <dbReference type="PROSITE" id="PS50110"/>
    </source>
</evidence>
<dbReference type="Gene3D" id="3.30.565.10">
    <property type="entry name" value="Histidine kinase-like ATPase, C-terminal domain"/>
    <property type="match status" value="1"/>
</dbReference>
<dbReference type="Gene3D" id="3.40.50.2300">
    <property type="match status" value="1"/>
</dbReference>
<dbReference type="SUPFAM" id="SSF55874">
    <property type="entry name" value="ATPase domain of HSP90 chaperone/DNA topoisomerase II/histidine kinase"/>
    <property type="match status" value="1"/>
</dbReference>
<dbReference type="InterPro" id="IPR036097">
    <property type="entry name" value="HisK_dim/P_sf"/>
</dbReference>
<dbReference type="PANTHER" id="PTHR43065">
    <property type="entry name" value="SENSOR HISTIDINE KINASE"/>
    <property type="match status" value="1"/>
</dbReference>
<keyword evidence="3 4" id="KW-0597">Phosphoprotein</keyword>
<evidence type="ECO:0000313" key="9">
    <source>
        <dbReference type="EMBL" id="QTA93018.1"/>
    </source>
</evidence>
<dbReference type="Gene3D" id="1.10.287.130">
    <property type="match status" value="1"/>
</dbReference>
<dbReference type="InterPro" id="IPR001789">
    <property type="entry name" value="Sig_transdc_resp-reg_receiver"/>
</dbReference>
<name>A0A975BXB0_9BACT</name>
<dbReference type="Proteomes" id="UP000663722">
    <property type="component" value="Chromosome"/>
</dbReference>
<dbReference type="AlphaFoldDB" id="A0A975BXB0"/>
<dbReference type="GO" id="GO:0000155">
    <property type="term" value="F:phosphorelay sensor kinase activity"/>
    <property type="evidence" value="ECO:0007669"/>
    <property type="project" value="InterPro"/>
</dbReference>
<dbReference type="EC" id="2.7.13.3" evidence="2"/>
<sequence length="739" mass="82372">MNTNSRTDQLNKIKWLSDNHADLLDANKSPYIPTYGDITELNTCRLIMDSVGKDLLAEIAEDTIDLLDTSVAIYEANGDYAFGMFSSGWCQYLDLASRQLCKTNDNQKALVCGKWLCHENCWNDSAKVAIESGCSTDIKCVGGICLYCEPIYSAGRVIGAINIGYGNPPNDYEQLKQVAKKFEVDMEELVKIGGTYQSRPQYIIDLAKKRLKAWARLIGDTVEKEEAKRKLKEAQKRNQALLDHSPVCHKIVDLDFNLKYMSANGFKMLKLDYNAEVYGKPYPFEFFPETFQKAMTEKLKHVKKTGEIVVLEAPAKDIEGNEVWLESSLIPIFDDDGRIDYITVVSANITQRKKHEKEKKRFEEQLRQSQKMEAIGTLAGGIAHDFNNMLGIITGNISYVLSRLNKDDELYEVLTDIQESSKQAQGLTNQLLTFSKGGAPVKKVADINKIIRDAAIFSIRGAASKCIFNLSEDLWPVEVDEGQINQVVNNLVINANQAMPNGGAIAICTENVTIESESGIPLPSGRYVKIVIEDQGIGIPEKHLLNIFEPYFTTKQKGSGLGLTTTYSIIKKHEGYITVYSEIEKGTVFNIYLPTSLNDFKEPKDQKEAKHKGQGKILVMDDQEPILKMVGRMLKSMGYKTAFSADGSQAIKMYKKAQTTEDAFDAVILDLTVPGGMGGLKTIIELLKIDSNVKAIASSGYSNDPIMSNYEDYGFCGIVPKPYTKSQLAEILNNIFAEK</sequence>
<keyword evidence="9" id="KW-0418">Kinase</keyword>
<feature type="coiled-coil region" evidence="5">
    <location>
        <begin position="217"/>
        <end position="244"/>
    </location>
</feature>
<evidence type="ECO:0000313" key="10">
    <source>
        <dbReference type="Proteomes" id="UP000663722"/>
    </source>
</evidence>
<dbReference type="PROSITE" id="PS50113">
    <property type="entry name" value="PAC"/>
    <property type="match status" value="1"/>
</dbReference>
<evidence type="ECO:0000256" key="4">
    <source>
        <dbReference type="PROSITE-ProRule" id="PRU00169"/>
    </source>
</evidence>
<dbReference type="SMART" id="SM00387">
    <property type="entry name" value="HATPase_c"/>
    <property type="match status" value="1"/>
</dbReference>
<dbReference type="SMART" id="SM00448">
    <property type="entry name" value="REC"/>
    <property type="match status" value="1"/>
</dbReference>
<dbReference type="SUPFAM" id="SSF47384">
    <property type="entry name" value="Homodimeric domain of signal transducing histidine kinase"/>
    <property type="match status" value="1"/>
</dbReference>
<proteinExistence type="predicted"/>